<organism evidence="1 2">
    <name type="scientific">Tetranychus urticae</name>
    <name type="common">Two-spotted spider mite</name>
    <dbReference type="NCBI Taxonomy" id="32264"/>
    <lineage>
        <taxon>Eukaryota</taxon>
        <taxon>Metazoa</taxon>
        <taxon>Ecdysozoa</taxon>
        <taxon>Arthropoda</taxon>
        <taxon>Chelicerata</taxon>
        <taxon>Arachnida</taxon>
        <taxon>Acari</taxon>
        <taxon>Acariformes</taxon>
        <taxon>Trombidiformes</taxon>
        <taxon>Prostigmata</taxon>
        <taxon>Eleutherengona</taxon>
        <taxon>Raphignathae</taxon>
        <taxon>Tetranychoidea</taxon>
        <taxon>Tetranychidae</taxon>
        <taxon>Tetranychus</taxon>
    </lineage>
</organism>
<reference evidence="2" key="1">
    <citation type="submission" date="2011-08" db="EMBL/GenBank/DDBJ databases">
        <authorList>
            <person name="Rombauts S."/>
        </authorList>
    </citation>
    <scope>NUCLEOTIDE SEQUENCE</scope>
    <source>
        <strain evidence="2">London</strain>
    </source>
</reference>
<reference evidence="1" key="2">
    <citation type="submission" date="2015-06" db="UniProtKB">
        <authorList>
            <consortium name="EnsemblMetazoa"/>
        </authorList>
    </citation>
    <scope>IDENTIFICATION</scope>
</reference>
<proteinExistence type="predicted"/>
<name>T1K428_TETUR</name>
<accession>T1K428</accession>
<dbReference type="HOGENOM" id="CLU_2625149_0_0_1"/>
<evidence type="ECO:0000313" key="2">
    <source>
        <dbReference type="Proteomes" id="UP000015104"/>
    </source>
</evidence>
<dbReference type="Proteomes" id="UP000015104">
    <property type="component" value="Unassembled WGS sequence"/>
</dbReference>
<protein>
    <submittedName>
        <fullName evidence="1">Uncharacterized protein</fullName>
    </submittedName>
</protein>
<evidence type="ECO:0000313" key="1">
    <source>
        <dbReference type="EnsemblMetazoa" id="tetur05g01120.1"/>
    </source>
</evidence>
<dbReference type="EnsemblMetazoa" id="tetur05g01120.1">
    <property type="protein sequence ID" value="tetur05g01120.1"/>
    <property type="gene ID" value="tetur05g01120"/>
</dbReference>
<dbReference type="AlphaFoldDB" id="T1K428"/>
<dbReference type="EMBL" id="CAEY01001564">
    <property type="status" value="NOT_ANNOTATED_CDS"/>
    <property type="molecule type" value="Genomic_DNA"/>
</dbReference>
<keyword evidence="2" id="KW-1185">Reference proteome</keyword>
<sequence length="78" mass="8954">MNRLPKPPFPIGFPARLVRVLRLVQLSRSSHNCSKLVGPQKLIAIKRFSIVLNDLCGDLMTQVLLKFLRKMSFTTFKQ</sequence>